<proteinExistence type="inferred from homology"/>
<name>A0A6V7PXX0_ANACO</name>
<dbReference type="PRINTS" id="PR00131">
    <property type="entry name" value="GLHYDRLASE1"/>
</dbReference>
<organism evidence="3">
    <name type="scientific">Ananas comosus var. bracteatus</name>
    <name type="common">red pineapple</name>
    <dbReference type="NCBI Taxonomy" id="296719"/>
    <lineage>
        <taxon>Eukaryota</taxon>
        <taxon>Viridiplantae</taxon>
        <taxon>Streptophyta</taxon>
        <taxon>Embryophyta</taxon>
        <taxon>Tracheophyta</taxon>
        <taxon>Spermatophyta</taxon>
        <taxon>Magnoliopsida</taxon>
        <taxon>Liliopsida</taxon>
        <taxon>Poales</taxon>
        <taxon>Bromeliaceae</taxon>
        <taxon>Bromelioideae</taxon>
        <taxon>Ananas</taxon>
    </lineage>
</organism>
<dbReference type="Gene3D" id="3.20.20.80">
    <property type="entry name" value="Glycosidases"/>
    <property type="match status" value="1"/>
</dbReference>
<dbReference type="SUPFAM" id="SSF49723">
    <property type="entry name" value="Lipase/lipooxygenase domain (PLAT/LH2 domain)"/>
    <property type="match status" value="1"/>
</dbReference>
<dbReference type="PANTHER" id="PTHR10353:SF310">
    <property type="entry name" value="BETA-GLUCOSIDASE 42"/>
    <property type="match status" value="1"/>
</dbReference>
<dbReference type="InterPro" id="IPR036392">
    <property type="entry name" value="PLAT/LH2_dom_sf"/>
</dbReference>
<dbReference type="InterPro" id="IPR017853">
    <property type="entry name" value="GH"/>
</dbReference>
<accession>A0A6V7PXX0</accession>
<comment type="similarity">
    <text evidence="1 2">Belongs to the glycosyl hydrolase 1 family.</text>
</comment>
<dbReference type="GO" id="GO:0005975">
    <property type="term" value="P:carbohydrate metabolic process"/>
    <property type="evidence" value="ECO:0007669"/>
    <property type="project" value="InterPro"/>
</dbReference>
<dbReference type="InterPro" id="IPR001360">
    <property type="entry name" value="Glyco_hydro_1"/>
</dbReference>
<dbReference type="Pfam" id="PF00232">
    <property type="entry name" value="Glyco_hydro_1"/>
    <property type="match status" value="1"/>
</dbReference>
<dbReference type="GO" id="GO:0008422">
    <property type="term" value="F:beta-glucosidase activity"/>
    <property type="evidence" value="ECO:0007669"/>
    <property type="project" value="TreeGrafter"/>
</dbReference>
<dbReference type="EMBL" id="LR862153">
    <property type="protein sequence ID" value="CAD1835722.1"/>
    <property type="molecule type" value="Genomic_DNA"/>
</dbReference>
<reference evidence="3" key="1">
    <citation type="submission" date="2020-07" db="EMBL/GenBank/DDBJ databases">
        <authorList>
            <person name="Lin J."/>
        </authorList>
    </citation>
    <scope>NUCLEOTIDE SEQUENCE</scope>
</reference>
<evidence type="ECO:0000313" key="3">
    <source>
        <dbReference type="EMBL" id="CAD1835722.1"/>
    </source>
</evidence>
<dbReference type="AlphaFoldDB" id="A0A6V7PXX0"/>
<gene>
    <name evidence="3" type="ORF">CB5_LOCUS18933</name>
</gene>
<protein>
    <recommendedName>
        <fullName evidence="4">Beta-glucosidase 42</fullName>
    </recommendedName>
</protein>
<evidence type="ECO:0000256" key="1">
    <source>
        <dbReference type="ARBA" id="ARBA00010838"/>
    </source>
</evidence>
<evidence type="ECO:0008006" key="4">
    <source>
        <dbReference type="Google" id="ProtNLM"/>
    </source>
</evidence>
<sequence>MRRSSNPGVVVAAISKEAAVEKKAASAKTKARAALTVRRKSKEDFKDAIAGHLDALADMIGRNVVLELISTDVDPKAGFANFRDRVKHWITINEPLQTAVNGYGVGIFAPGVREDTSIEPYLAAHHQLLAHAAAYAVYKEKFKATQGGEVGLVLDCEWAEAFSDKEEDKIATERRLDFQLGWYLDPIFYGDYPAVMRQRLGDKLPKLSEKDKELPSNAIDFVGLNHYTSRFISHVQKPRGIHFYQVQEMERIAKWNNGEVIGDKAASEWLYIVPWGIRRTLNYIATRYRNPKIYVTENGMDEEDSEISTLSEALNDTKRVGYFKGYIAAVAQAIR</sequence>
<dbReference type="PANTHER" id="PTHR10353">
    <property type="entry name" value="GLYCOSYL HYDROLASE"/>
    <property type="match status" value="1"/>
</dbReference>
<evidence type="ECO:0000256" key="2">
    <source>
        <dbReference type="RuleBase" id="RU003690"/>
    </source>
</evidence>
<dbReference type="SUPFAM" id="SSF51445">
    <property type="entry name" value="(Trans)glycosidases"/>
    <property type="match status" value="1"/>
</dbReference>